<keyword evidence="3" id="KW-1185">Reference proteome</keyword>
<dbReference type="SUPFAM" id="SSF55729">
    <property type="entry name" value="Acyl-CoA N-acyltransferases (Nat)"/>
    <property type="match status" value="1"/>
</dbReference>
<dbReference type="InterPro" id="IPR016181">
    <property type="entry name" value="Acyl_CoA_acyltransferase"/>
</dbReference>
<organism evidence="2 3">
    <name type="scientific">Olsenella profusa</name>
    <dbReference type="NCBI Taxonomy" id="138595"/>
    <lineage>
        <taxon>Bacteria</taxon>
        <taxon>Bacillati</taxon>
        <taxon>Actinomycetota</taxon>
        <taxon>Coriobacteriia</taxon>
        <taxon>Coriobacteriales</taxon>
        <taxon>Atopobiaceae</taxon>
        <taxon>Olsenella</taxon>
    </lineage>
</organism>
<evidence type="ECO:0000259" key="1">
    <source>
        <dbReference type="PROSITE" id="PS51186"/>
    </source>
</evidence>
<dbReference type="Gene3D" id="3.40.630.30">
    <property type="match status" value="1"/>
</dbReference>
<dbReference type="Pfam" id="PF13302">
    <property type="entry name" value="Acetyltransf_3"/>
    <property type="match status" value="1"/>
</dbReference>
<dbReference type="InterPro" id="IPR000182">
    <property type="entry name" value="GNAT_dom"/>
</dbReference>
<dbReference type="RefSeq" id="WP_204793514.1">
    <property type="nucleotide sequence ID" value="NZ_JACSNQ010000012.1"/>
</dbReference>
<protein>
    <submittedName>
        <fullName evidence="2">GNAT family N-acetyltransferase</fullName>
    </submittedName>
</protein>
<reference evidence="2 3" key="1">
    <citation type="journal article" date="2021" name="Sci. Rep.">
        <title>The distribution of antibiotic resistance genes in chicken gut microbiota commensals.</title>
        <authorList>
            <person name="Juricova H."/>
            <person name="Matiasovicova J."/>
            <person name="Kubasova T."/>
            <person name="Cejkova D."/>
            <person name="Rychlik I."/>
        </authorList>
    </citation>
    <scope>NUCLEOTIDE SEQUENCE [LARGE SCALE GENOMIC DNA]</scope>
    <source>
        <strain evidence="2 3">An794</strain>
    </source>
</reference>
<dbReference type="PANTHER" id="PTHR43415:SF3">
    <property type="entry name" value="GNAT-FAMILY ACETYLTRANSFERASE"/>
    <property type="match status" value="1"/>
</dbReference>
<gene>
    <name evidence="2" type="ORF">H9X80_06395</name>
</gene>
<dbReference type="PANTHER" id="PTHR43415">
    <property type="entry name" value="SPERMIDINE N(1)-ACETYLTRANSFERASE"/>
    <property type="match status" value="1"/>
</dbReference>
<evidence type="ECO:0000313" key="2">
    <source>
        <dbReference type="EMBL" id="MBM6775170.1"/>
    </source>
</evidence>
<proteinExistence type="predicted"/>
<dbReference type="EMBL" id="JACSNQ010000012">
    <property type="protein sequence ID" value="MBM6775170.1"/>
    <property type="molecule type" value="Genomic_DNA"/>
</dbReference>
<feature type="domain" description="N-acetyltransferase" evidence="1">
    <location>
        <begin position="12"/>
        <end position="178"/>
    </location>
</feature>
<comment type="caution">
    <text evidence="2">The sequence shown here is derived from an EMBL/GenBank/DDBJ whole genome shotgun (WGS) entry which is preliminary data.</text>
</comment>
<dbReference type="Proteomes" id="UP000712527">
    <property type="component" value="Unassembled WGS sequence"/>
</dbReference>
<dbReference type="PROSITE" id="PS51186">
    <property type="entry name" value="GNAT"/>
    <property type="match status" value="1"/>
</dbReference>
<accession>A0ABS2F2R1</accession>
<sequence>MRTVTTWERDGYVLRSARAEDVDAYWEGFRVLDPEAARLTGSRTDFTYEEVTSFFLRCVDDPDRYDLLLVTPDGSVVGESVINETDWQARSANYRIALFGPGARGRGLGTWVVESTRDLAFGELGLHRLSLDVFSVNPRARHVYEKAGFKVEGVARDAVWLGPEEGYCDDVLMALLEDEWRELV</sequence>
<evidence type="ECO:0000313" key="3">
    <source>
        <dbReference type="Proteomes" id="UP000712527"/>
    </source>
</evidence>
<name>A0ABS2F2R1_9ACTN</name>